<accession>A0A2S0REI4</accession>
<evidence type="ECO:0000256" key="1">
    <source>
        <dbReference type="SAM" id="MobiDB-lite"/>
    </source>
</evidence>
<evidence type="ECO:0000313" key="2">
    <source>
        <dbReference type="EMBL" id="AWA30044.1"/>
    </source>
</evidence>
<dbReference type="AlphaFoldDB" id="A0A2S0REI4"/>
<name>A0A2S0REI4_9FLAO</name>
<keyword evidence="3" id="KW-1185">Reference proteome</keyword>
<evidence type="ECO:0000313" key="3">
    <source>
        <dbReference type="Proteomes" id="UP000244193"/>
    </source>
</evidence>
<gene>
    <name evidence="2" type="ORF">HYN48_08100</name>
</gene>
<dbReference type="Proteomes" id="UP000244193">
    <property type="component" value="Chromosome"/>
</dbReference>
<protein>
    <submittedName>
        <fullName evidence="2">Uncharacterized protein</fullName>
    </submittedName>
</protein>
<sequence>MLTIIHPSQTPPAIRIVMPTITADGEAMKMSWSMYTTTVGDGTTGTGQASGGDGIARGGTGISAGDGIRGTGQAGATTQAGAGEATTHHTGAAITEVITGTITTATTPTAMEDVDPDTTMELMLEEEIITQLSADQAAAIMAEVTPVIIAAGDQ</sequence>
<organism evidence="2 3">
    <name type="scientific">Flavobacterium magnum</name>
    <dbReference type="NCBI Taxonomy" id="2162713"/>
    <lineage>
        <taxon>Bacteria</taxon>
        <taxon>Pseudomonadati</taxon>
        <taxon>Bacteroidota</taxon>
        <taxon>Flavobacteriia</taxon>
        <taxon>Flavobacteriales</taxon>
        <taxon>Flavobacteriaceae</taxon>
        <taxon>Flavobacterium</taxon>
    </lineage>
</organism>
<feature type="region of interest" description="Disordered" evidence="1">
    <location>
        <begin position="65"/>
        <end position="91"/>
    </location>
</feature>
<feature type="compositionally biased region" description="Low complexity" evidence="1">
    <location>
        <begin position="74"/>
        <end position="91"/>
    </location>
</feature>
<dbReference type="KEGG" id="fmg:HYN48_08100"/>
<dbReference type="EMBL" id="CP028811">
    <property type="protein sequence ID" value="AWA30044.1"/>
    <property type="molecule type" value="Genomic_DNA"/>
</dbReference>
<proteinExistence type="predicted"/>
<reference evidence="2 3" key="1">
    <citation type="submission" date="2018-04" db="EMBL/GenBank/DDBJ databases">
        <title>Genome sequencing of Flavobacterium sp. HYN0048.</title>
        <authorList>
            <person name="Yi H."/>
            <person name="Baek C."/>
        </authorList>
    </citation>
    <scope>NUCLEOTIDE SEQUENCE [LARGE SCALE GENOMIC DNA]</scope>
    <source>
        <strain evidence="2 3">HYN0048</strain>
    </source>
</reference>